<dbReference type="EMBL" id="CAJJDN010000134">
    <property type="protein sequence ID" value="CAD8121781.1"/>
    <property type="molecule type" value="Genomic_DNA"/>
</dbReference>
<dbReference type="AlphaFoldDB" id="A0A8S1R0Z5"/>
<protein>
    <submittedName>
        <fullName evidence="1">Uncharacterized protein</fullName>
    </submittedName>
</protein>
<sequence>MLNNGRTINIDDQTKHRLSTQCKDNFLQFIMIQKAGKQGDIRMLNYLKTIYPKELKAKTLKQASNIDYLKHQEQSEKILSQQAKFILKSRKNNCQTDRPRSRLDELIKKPNNLSPRCLLTTVDKFNI</sequence>
<reference evidence="1" key="1">
    <citation type="submission" date="2021-01" db="EMBL/GenBank/DDBJ databases">
        <authorList>
            <consortium name="Genoscope - CEA"/>
            <person name="William W."/>
        </authorList>
    </citation>
    <scope>NUCLEOTIDE SEQUENCE</scope>
</reference>
<gene>
    <name evidence="1" type="ORF">PSON_ATCC_30995.1.T1340083</name>
</gene>
<evidence type="ECO:0000313" key="2">
    <source>
        <dbReference type="Proteomes" id="UP000692954"/>
    </source>
</evidence>
<organism evidence="1 2">
    <name type="scientific">Paramecium sonneborni</name>
    <dbReference type="NCBI Taxonomy" id="65129"/>
    <lineage>
        <taxon>Eukaryota</taxon>
        <taxon>Sar</taxon>
        <taxon>Alveolata</taxon>
        <taxon>Ciliophora</taxon>
        <taxon>Intramacronucleata</taxon>
        <taxon>Oligohymenophorea</taxon>
        <taxon>Peniculida</taxon>
        <taxon>Parameciidae</taxon>
        <taxon>Paramecium</taxon>
    </lineage>
</organism>
<comment type="caution">
    <text evidence="1">The sequence shown here is derived from an EMBL/GenBank/DDBJ whole genome shotgun (WGS) entry which is preliminary data.</text>
</comment>
<evidence type="ECO:0000313" key="1">
    <source>
        <dbReference type="EMBL" id="CAD8121781.1"/>
    </source>
</evidence>
<accession>A0A8S1R0Z5</accession>
<proteinExistence type="predicted"/>
<dbReference type="Proteomes" id="UP000692954">
    <property type="component" value="Unassembled WGS sequence"/>
</dbReference>
<dbReference type="OrthoDB" id="285621at2759"/>
<keyword evidence="2" id="KW-1185">Reference proteome</keyword>
<name>A0A8S1R0Z5_9CILI</name>